<dbReference type="STRING" id="411684.HPDFL43_16421"/>
<dbReference type="InterPro" id="IPR036328">
    <property type="entry name" value="MliC_sf"/>
</dbReference>
<reference evidence="7 8" key="2">
    <citation type="submission" date="2012-06" db="EMBL/GenBank/DDBJ databases">
        <authorList>
            <person name="Fiebig A."/>
        </authorList>
    </citation>
    <scope>NUCLEOTIDE SEQUENCE [LARGE SCALE GENOMIC DNA]</scope>
    <source>
        <strain evidence="7 8">DFL-43</strain>
    </source>
</reference>
<organism evidence="7 8">
    <name type="scientific">Hoeflea phototrophica (strain DSM 17068 / NCIMB 14078 / DFL-43)</name>
    <dbReference type="NCBI Taxonomy" id="411684"/>
    <lineage>
        <taxon>Bacteria</taxon>
        <taxon>Pseudomonadati</taxon>
        <taxon>Pseudomonadota</taxon>
        <taxon>Alphaproteobacteria</taxon>
        <taxon>Hyphomicrobiales</taxon>
        <taxon>Rhizobiaceae</taxon>
        <taxon>Hoeflea</taxon>
    </lineage>
</organism>
<dbReference type="HOGENOM" id="CLU_1037356_0_0_5"/>
<feature type="domain" description="C-type lysozyme inhibitor" evidence="6">
    <location>
        <begin position="196"/>
        <end position="260"/>
    </location>
</feature>
<evidence type="ECO:0000256" key="3">
    <source>
        <dbReference type="ARBA" id="ARBA00023139"/>
    </source>
</evidence>
<dbReference type="Gene3D" id="2.40.128.200">
    <property type="match status" value="1"/>
</dbReference>
<dbReference type="RefSeq" id="WP_007199035.1">
    <property type="nucleotide sequence ID" value="NZ_CM002917.1"/>
</dbReference>
<keyword evidence="4" id="KW-0449">Lipoprotein</keyword>
<dbReference type="Proteomes" id="UP000004291">
    <property type="component" value="Chromosome"/>
</dbReference>
<reference evidence="7 8" key="1">
    <citation type="submission" date="2007-10" db="EMBL/GenBank/DDBJ databases">
        <authorList>
            <person name="Wagner-Dobler I."/>
            <person name="Ferriera S."/>
            <person name="Johnson J."/>
            <person name="Kravitz S."/>
            <person name="Beeson K."/>
            <person name="Sutton G."/>
            <person name="Rogers Y.-H."/>
            <person name="Friedman R."/>
            <person name="Frazier M."/>
            <person name="Venter J.C."/>
        </authorList>
    </citation>
    <scope>NUCLEOTIDE SEQUENCE [LARGE SCALE GENOMIC DNA]</scope>
    <source>
        <strain evidence="7 8">DFL-43</strain>
    </source>
</reference>
<sequence length="268" mass="28657">MALHRIFSGLLVASVSLFSAQAQGANTYGPVSPDGLVWGLSSYVDAQGKQVENWSYAIPETDAFVFIASCKSGERGPAIEVMLSADFGARQDGDRVEVAFRSAVSEATYAGTVRIFNEEYAGVMLQLGIEDPFWSLFNQNISSVEYRIVGDETMFPGSISMSGVRQGAHQFRVACDAHFAAYDQTASAPQMAPIIYQCPNGSHFAVTFDNSRSYSTATINIGGITERLIQVRSGSGALYKAGTISLHTKADDAYLELGGAGLSCKSVP</sequence>
<evidence type="ECO:0000256" key="5">
    <source>
        <dbReference type="SAM" id="SignalP"/>
    </source>
</evidence>
<dbReference type="Pfam" id="PF09864">
    <property type="entry name" value="MliC"/>
    <property type="match status" value="1"/>
</dbReference>
<evidence type="ECO:0000256" key="4">
    <source>
        <dbReference type="ARBA" id="ARBA00023288"/>
    </source>
</evidence>
<accession>A9D7H3</accession>
<dbReference type="EMBL" id="ABIA03000004">
    <property type="protein sequence ID" value="EDQ33078.1"/>
    <property type="molecule type" value="Genomic_DNA"/>
</dbReference>
<gene>
    <name evidence="7" type="ORF">HPDFL43_16421</name>
</gene>
<dbReference type="AlphaFoldDB" id="A9D7H3"/>
<protein>
    <submittedName>
        <fullName evidence="7">Membrane-bound lysozyme-inhibitor of c-type lysozyme</fullName>
    </submittedName>
</protein>
<comment type="caution">
    <text evidence="7">The sequence shown here is derived from an EMBL/GenBank/DDBJ whole genome shotgun (WGS) entry which is preliminary data.</text>
</comment>
<dbReference type="SUPFAM" id="SSF141488">
    <property type="entry name" value="YdhA-like"/>
    <property type="match status" value="1"/>
</dbReference>
<feature type="signal peptide" evidence="5">
    <location>
        <begin position="1"/>
        <end position="24"/>
    </location>
</feature>
<keyword evidence="3" id="KW-0564">Palmitate</keyword>
<dbReference type="OrthoDB" id="7817988at2"/>
<keyword evidence="8" id="KW-1185">Reference proteome</keyword>
<name>A9D7H3_HOEPD</name>
<dbReference type="InterPro" id="IPR018660">
    <property type="entry name" value="MliC"/>
</dbReference>
<keyword evidence="2" id="KW-0472">Membrane</keyword>
<evidence type="ECO:0000256" key="1">
    <source>
        <dbReference type="ARBA" id="ARBA00022729"/>
    </source>
</evidence>
<proteinExistence type="predicted"/>
<evidence type="ECO:0000259" key="6">
    <source>
        <dbReference type="Pfam" id="PF09864"/>
    </source>
</evidence>
<keyword evidence="1 5" id="KW-0732">Signal</keyword>
<evidence type="ECO:0000313" key="7">
    <source>
        <dbReference type="EMBL" id="EDQ33078.1"/>
    </source>
</evidence>
<feature type="chain" id="PRO_5002736347" evidence="5">
    <location>
        <begin position="25"/>
        <end position="268"/>
    </location>
</feature>
<evidence type="ECO:0000256" key="2">
    <source>
        <dbReference type="ARBA" id="ARBA00023136"/>
    </source>
</evidence>
<evidence type="ECO:0000313" key="8">
    <source>
        <dbReference type="Proteomes" id="UP000004291"/>
    </source>
</evidence>